<organism evidence="4 5">
    <name type="scientific">Glycine soja</name>
    <name type="common">Wild soybean</name>
    <dbReference type="NCBI Taxonomy" id="3848"/>
    <lineage>
        <taxon>Eukaryota</taxon>
        <taxon>Viridiplantae</taxon>
        <taxon>Streptophyta</taxon>
        <taxon>Embryophyta</taxon>
        <taxon>Tracheophyta</taxon>
        <taxon>Spermatophyta</taxon>
        <taxon>Magnoliopsida</taxon>
        <taxon>eudicotyledons</taxon>
        <taxon>Gunneridae</taxon>
        <taxon>Pentapetalae</taxon>
        <taxon>rosids</taxon>
        <taxon>fabids</taxon>
        <taxon>Fabales</taxon>
        <taxon>Fabaceae</taxon>
        <taxon>Papilionoideae</taxon>
        <taxon>50 kb inversion clade</taxon>
        <taxon>NPAAA clade</taxon>
        <taxon>indigoferoid/millettioid clade</taxon>
        <taxon>Phaseoleae</taxon>
        <taxon>Glycine</taxon>
        <taxon>Glycine subgen. Soja</taxon>
    </lineage>
</organism>
<evidence type="ECO:0000256" key="3">
    <source>
        <dbReference type="PROSITE-ProRule" id="PRU00221"/>
    </source>
</evidence>
<dbReference type="SUPFAM" id="SSF117289">
    <property type="entry name" value="Nucleoporin domain"/>
    <property type="match status" value="1"/>
</dbReference>
<feature type="repeat" description="WD" evidence="3">
    <location>
        <begin position="349"/>
        <end position="391"/>
    </location>
</feature>
<dbReference type="PANTHER" id="PTHR14221:SF31">
    <property type="entry name" value="TRANSDUCIN_WD40 REPEAT-LIKE SUPERFAMILY PROTEIN"/>
    <property type="match status" value="1"/>
</dbReference>
<sequence length="665" mass="74317">MLISDEGDSDVFFDSVDCFSPTRDSVLTEQEFGYEIWVNEPVSVMERREKFLQEMGLGDGSSKVCSQENNVMSSDDSSERLGLERIRDSGAVSNASCSCILPDDDQVSELVLSGSEATSEAQGLFDEHKGCPKDESCFEGKVYEVSCTDQEVRHRKAEVREKYMGEKEKKNWWKHFISSKKGGGGKVRSKLNSSTNKTRRINVRQNKKRWMELSALYIGQEIRAHKGLIWTMKFSPNGQYLASGGEDGVIRIWRVKTLNTSSICFNAEDSAANKVKHDFSSSQKKHSSQSFVVLPSKIFKIEESPLHEFSGHASDVLDLAWSNSDTLLSSSSDKTVRLWKIGCSQCLSVFHHKDYVTCIQFNPVDENYFISGSIDGKVRIWGIHEERVVDWADIRDVISAISYRPDGKGFVVGSLPGTCRFYVASGKHFQLETKIHVNGKKSTSGNKITGIQFSQKNHQRVMITSEDSRVRILEGTEFVQTYKGLPRSGSQMSGSFTSGGEHIVSVGGDSRVYIWNFNDLGNASSKQTKSKYSCEHFGSEGVTVALPWSCMSAEEQSGSSNDFAHHSSSQHQLEASHGVRESERFSFGSWFSIDGSCRGSVTWPEETLPRWDLPLVEVEFDHQKLCTKDPSHEKHVSETWGLSIVAAGCDGTIKTFHNFGLPIRL</sequence>
<dbReference type="FunFam" id="2.130.10.10:FF:000849">
    <property type="entry name" value="WD repeat-containing protein 44"/>
    <property type="match status" value="1"/>
</dbReference>
<dbReference type="Proteomes" id="UP000289340">
    <property type="component" value="Chromosome 6"/>
</dbReference>
<evidence type="ECO:0000256" key="2">
    <source>
        <dbReference type="ARBA" id="ARBA00022737"/>
    </source>
</evidence>
<dbReference type="InterPro" id="IPR036322">
    <property type="entry name" value="WD40_repeat_dom_sf"/>
</dbReference>
<gene>
    <name evidence="4" type="ORF">D0Y65_014757</name>
</gene>
<dbReference type="SMR" id="A0A445KA41"/>
<dbReference type="PROSITE" id="PS50294">
    <property type="entry name" value="WD_REPEATS_REGION"/>
    <property type="match status" value="3"/>
</dbReference>
<keyword evidence="1 3" id="KW-0853">WD repeat</keyword>
<dbReference type="InterPro" id="IPR001680">
    <property type="entry name" value="WD40_rpt"/>
</dbReference>
<dbReference type="SUPFAM" id="SSF50978">
    <property type="entry name" value="WD40 repeat-like"/>
    <property type="match status" value="1"/>
</dbReference>
<dbReference type="PANTHER" id="PTHR14221">
    <property type="entry name" value="WD REPEAT DOMAIN 44"/>
    <property type="match status" value="1"/>
</dbReference>
<dbReference type="PRINTS" id="PR00320">
    <property type="entry name" value="GPROTEINBRPT"/>
</dbReference>
<dbReference type="Gramene" id="XM_028380602.1">
    <property type="protein sequence ID" value="XP_028236403.1"/>
    <property type="gene ID" value="LOC114415764"/>
</dbReference>
<dbReference type="Gene3D" id="2.130.10.10">
    <property type="entry name" value="YVTN repeat-like/Quinoprotein amine dehydrogenase"/>
    <property type="match status" value="1"/>
</dbReference>
<reference evidence="4 5" key="1">
    <citation type="submission" date="2018-09" db="EMBL/GenBank/DDBJ databases">
        <title>A high-quality reference genome of wild soybean provides a powerful tool to mine soybean genomes.</title>
        <authorList>
            <person name="Xie M."/>
            <person name="Chung C.Y.L."/>
            <person name="Li M.-W."/>
            <person name="Wong F.-L."/>
            <person name="Chan T.-F."/>
            <person name="Lam H.-M."/>
        </authorList>
    </citation>
    <scope>NUCLEOTIDE SEQUENCE [LARGE SCALE GENOMIC DNA]</scope>
    <source>
        <strain evidence="5">cv. W05</strain>
        <tissue evidence="4">Hypocotyl of etiolated seedlings</tissue>
    </source>
</reference>
<dbReference type="InterPro" id="IPR015943">
    <property type="entry name" value="WD40/YVTN_repeat-like_dom_sf"/>
</dbReference>
<keyword evidence="2" id="KW-0677">Repeat</keyword>
<dbReference type="SMART" id="SM00320">
    <property type="entry name" value="WD40"/>
    <property type="match status" value="6"/>
</dbReference>
<evidence type="ECO:0000256" key="1">
    <source>
        <dbReference type="ARBA" id="ARBA00022574"/>
    </source>
</evidence>
<evidence type="ECO:0000313" key="5">
    <source>
        <dbReference type="Proteomes" id="UP000289340"/>
    </source>
</evidence>
<keyword evidence="5" id="KW-1185">Reference proteome</keyword>
<dbReference type="InterPro" id="IPR020472">
    <property type="entry name" value="WD40_PAC1"/>
</dbReference>
<feature type="repeat" description="WD" evidence="3">
    <location>
        <begin position="309"/>
        <end position="349"/>
    </location>
</feature>
<accession>A0A445KA41</accession>
<evidence type="ECO:0000313" key="4">
    <source>
        <dbReference type="EMBL" id="RZC07640.1"/>
    </source>
</evidence>
<dbReference type="AlphaFoldDB" id="A0A445KA41"/>
<dbReference type="Gramene" id="XM_028380603.1">
    <property type="protein sequence ID" value="XP_028236404.1"/>
    <property type="gene ID" value="LOC114415764"/>
</dbReference>
<comment type="caution">
    <text evidence="4">The sequence shown here is derived from an EMBL/GenBank/DDBJ whole genome shotgun (WGS) entry which is preliminary data.</text>
</comment>
<dbReference type="EMBL" id="QZWG01000006">
    <property type="protein sequence ID" value="RZC07640.1"/>
    <property type="molecule type" value="Genomic_DNA"/>
</dbReference>
<dbReference type="InterPro" id="IPR040324">
    <property type="entry name" value="WDR44/Dgr2"/>
</dbReference>
<dbReference type="PROSITE" id="PS50082">
    <property type="entry name" value="WD_REPEATS_2"/>
    <property type="match status" value="3"/>
</dbReference>
<name>A0A445KA41_GLYSO</name>
<feature type="repeat" description="WD" evidence="3">
    <location>
        <begin position="222"/>
        <end position="263"/>
    </location>
</feature>
<dbReference type="Pfam" id="PF00400">
    <property type="entry name" value="WD40"/>
    <property type="match status" value="3"/>
</dbReference>
<proteinExistence type="predicted"/>
<protein>
    <submittedName>
        <fullName evidence="4">WD repeat-containing protein 44</fullName>
    </submittedName>
</protein>